<organism evidence="1 3">
    <name type="scientific">Striga hermonthica</name>
    <name type="common">Purple witchweed</name>
    <name type="synonym">Buchnera hermonthica</name>
    <dbReference type="NCBI Taxonomy" id="68872"/>
    <lineage>
        <taxon>Eukaryota</taxon>
        <taxon>Viridiplantae</taxon>
        <taxon>Streptophyta</taxon>
        <taxon>Embryophyta</taxon>
        <taxon>Tracheophyta</taxon>
        <taxon>Spermatophyta</taxon>
        <taxon>Magnoliopsida</taxon>
        <taxon>eudicotyledons</taxon>
        <taxon>Gunneridae</taxon>
        <taxon>Pentapetalae</taxon>
        <taxon>asterids</taxon>
        <taxon>lamiids</taxon>
        <taxon>Lamiales</taxon>
        <taxon>Orobanchaceae</taxon>
        <taxon>Buchnereae</taxon>
        <taxon>Striga</taxon>
    </lineage>
</organism>
<protein>
    <submittedName>
        <fullName evidence="1">Uncharacterized protein</fullName>
    </submittedName>
</protein>
<dbReference type="AlphaFoldDB" id="A0A9N7N156"/>
<evidence type="ECO:0000313" key="1">
    <source>
        <dbReference type="EMBL" id="CAA0819004.1"/>
    </source>
</evidence>
<reference evidence="1" key="1">
    <citation type="submission" date="2019-12" db="EMBL/GenBank/DDBJ databases">
        <authorList>
            <person name="Scholes J."/>
        </authorList>
    </citation>
    <scope>NUCLEOTIDE SEQUENCE</scope>
</reference>
<proteinExistence type="predicted"/>
<sequence>MANLGASTAPYLHPFGGPAVELGPVTFALVNMVCIYCKFSGHFENMEGGGDVVRDLNSGRKRLRRRWRWRWSVNRMLRWRRQGAEIATSPTEAVMAAKLRHD</sequence>
<evidence type="ECO:0000313" key="2">
    <source>
        <dbReference type="EMBL" id="CAA0842983.1"/>
    </source>
</evidence>
<evidence type="ECO:0000313" key="3">
    <source>
        <dbReference type="Proteomes" id="UP001153555"/>
    </source>
</evidence>
<dbReference type="OrthoDB" id="924096at2759"/>
<keyword evidence="3" id="KW-1185">Reference proteome</keyword>
<dbReference type="EMBL" id="CACSLK010018067">
    <property type="protein sequence ID" value="CAA0819004.1"/>
    <property type="molecule type" value="Genomic_DNA"/>
</dbReference>
<name>A0A9N7N156_STRHE</name>
<comment type="caution">
    <text evidence="1">The sequence shown here is derived from an EMBL/GenBank/DDBJ whole genome shotgun (WGS) entry which is preliminary data.</text>
</comment>
<dbReference type="EMBL" id="CACSLK010034598">
    <property type="protein sequence ID" value="CAA0842983.1"/>
    <property type="molecule type" value="Genomic_DNA"/>
</dbReference>
<dbReference type="Proteomes" id="UP001153555">
    <property type="component" value="Unassembled WGS sequence"/>
</dbReference>
<accession>A0A9N7N156</accession>
<gene>
    <name evidence="2" type="ORF">SHERM_08837</name>
    <name evidence="1" type="ORF">SHERM_17773</name>
</gene>